<dbReference type="InterPro" id="IPR004143">
    <property type="entry name" value="BPL_LPL_catalytic"/>
</dbReference>
<keyword evidence="5" id="KW-1185">Reference proteome</keyword>
<proteinExistence type="inferred from homology"/>
<evidence type="ECO:0000256" key="2">
    <source>
        <dbReference type="ARBA" id="ARBA00022598"/>
    </source>
</evidence>
<dbReference type="NCBIfam" id="TIGR00121">
    <property type="entry name" value="birA_ligase"/>
    <property type="match status" value="1"/>
</dbReference>
<dbReference type="InterPro" id="IPR045864">
    <property type="entry name" value="aa-tRNA-synth_II/BPL/LPL"/>
</dbReference>
<dbReference type="SUPFAM" id="SSF55681">
    <property type="entry name" value="Class II aaRS and biotin synthetases"/>
    <property type="match status" value="1"/>
</dbReference>
<dbReference type="CDD" id="cd16442">
    <property type="entry name" value="BPL"/>
    <property type="match status" value="1"/>
</dbReference>
<dbReference type="InterPro" id="IPR003142">
    <property type="entry name" value="BPL_C"/>
</dbReference>
<dbReference type="EMBL" id="JADGKB010000013">
    <property type="protein sequence ID" value="KAJ3260107.1"/>
    <property type="molecule type" value="Genomic_DNA"/>
</dbReference>
<dbReference type="PROSITE" id="PS51733">
    <property type="entry name" value="BPL_LPL_CATALYTIC"/>
    <property type="match status" value="1"/>
</dbReference>
<sequence>MNVLIYDGPGVTSLQQPLIKVLKKLLCNSYDVIPVDPQTFINAPFEETTSLIVMPGGRDLLFLESLGTRGINKIRNYVSNGGKYLGICGGGYFASKRVEFEVGRPQYEVVGDRPLQLCPAVAKGCVVKGFEYNTERGSAAVEIKTQDDTLKVYVNGGPSFHLTDTANTTVLATYTNNNEPAIVETVIGKGKSIVLGPHLEVSSDLLQEQMASMLNDPQKKEDLEILTLLYPEILNYEQKRYKLFANILQRLGMVLDGEYTFEDAIHPIWISTVNPEDKQYLKSQFLSAATKKDGVYSISDNASEWIVGETGIELKDPSKELLVFYQDKPTSFDILKFQKCLLEYAPYPTFGKVLLFSELTSSTQTLIEKNPTFANILPSGSVFVASQQSAGKGRGKNSWISQKGCLQFSMRLIHTNVGSVIFIQYLMGLAVVQGIRKTKGCKELNVHLKWPNDIYAKTPDGLKKIGGILTTSEFFQKSFALTVGCGLNVLNSKPSVCLQDLTPNKIEMETILAAILSEFELLYTELVTYFGIDDVFAPFRERYYRYWLHTNQSVNVEDADGNITECHIRGLDENGFLKAKTTSGNLISLQPDGNSFDMLKGLIYVKK</sequence>
<reference evidence="4" key="1">
    <citation type="submission" date="2020-05" db="EMBL/GenBank/DDBJ databases">
        <title>Phylogenomic resolution of chytrid fungi.</title>
        <authorList>
            <person name="Stajich J.E."/>
            <person name="Amses K."/>
            <person name="Simmons R."/>
            <person name="Seto K."/>
            <person name="Myers J."/>
            <person name="Bonds A."/>
            <person name="Quandt C.A."/>
            <person name="Barry K."/>
            <person name="Liu P."/>
            <person name="Grigoriev I."/>
            <person name="Longcore J.E."/>
            <person name="James T.Y."/>
        </authorList>
    </citation>
    <scope>NUCLEOTIDE SEQUENCE</scope>
    <source>
        <strain evidence="4">PLAUS21</strain>
    </source>
</reference>
<dbReference type="InterPro" id="IPR019197">
    <property type="entry name" value="Biotin-prot_ligase_N"/>
</dbReference>
<evidence type="ECO:0000259" key="3">
    <source>
        <dbReference type="PROSITE" id="PS51733"/>
    </source>
</evidence>
<dbReference type="Gene3D" id="3.30.930.10">
    <property type="entry name" value="Bira Bifunctional Protein, Domain 2"/>
    <property type="match status" value="1"/>
</dbReference>
<dbReference type="CDD" id="cd03144">
    <property type="entry name" value="GATase1_ScBLP_like"/>
    <property type="match status" value="1"/>
</dbReference>
<comment type="similarity">
    <text evidence="1">Belongs to the biotin--protein ligase family.</text>
</comment>
<protein>
    <submittedName>
        <fullName evidence="4">Biotin holocarboxylase synthetase</fullName>
    </submittedName>
</protein>
<organism evidence="4 5">
    <name type="scientific">Boothiomyces macroporosus</name>
    <dbReference type="NCBI Taxonomy" id="261099"/>
    <lineage>
        <taxon>Eukaryota</taxon>
        <taxon>Fungi</taxon>
        <taxon>Fungi incertae sedis</taxon>
        <taxon>Chytridiomycota</taxon>
        <taxon>Chytridiomycota incertae sedis</taxon>
        <taxon>Chytridiomycetes</taxon>
        <taxon>Rhizophydiales</taxon>
        <taxon>Terramycetaceae</taxon>
        <taxon>Boothiomyces</taxon>
    </lineage>
</organism>
<dbReference type="InterPro" id="IPR004408">
    <property type="entry name" value="Biotin_CoA_COase_ligase"/>
</dbReference>
<evidence type="ECO:0000313" key="5">
    <source>
        <dbReference type="Proteomes" id="UP001210925"/>
    </source>
</evidence>
<gene>
    <name evidence="4" type="primary">BPL1</name>
    <name evidence="4" type="ORF">HK103_001183</name>
</gene>
<dbReference type="Pfam" id="PF03099">
    <property type="entry name" value="BPL_LplA_LipB"/>
    <property type="match status" value="1"/>
</dbReference>
<dbReference type="AlphaFoldDB" id="A0AAD5Y773"/>
<dbReference type="PANTHER" id="PTHR12835:SF5">
    <property type="entry name" value="BIOTIN--PROTEIN LIGASE"/>
    <property type="match status" value="1"/>
</dbReference>
<name>A0AAD5Y773_9FUNG</name>
<evidence type="ECO:0000256" key="1">
    <source>
        <dbReference type="ARBA" id="ARBA00009934"/>
    </source>
</evidence>
<dbReference type="PANTHER" id="PTHR12835">
    <property type="entry name" value="BIOTIN PROTEIN LIGASE"/>
    <property type="match status" value="1"/>
</dbReference>
<dbReference type="SUPFAM" id="SSF52317">
    <property type="entry name" value="Class I glutamine amidotransferase-like"/>
    <property type="match status" value="1"/>
</dbReference>
<feature type="domain" description="BPL/LPL catalytic" evidence="3">
    <location>
        <begin position="348"/>
        <end position="548"/>
    </location>
</feature>
<dbReference type="GO" id="GO:0004077">
    <property type="term" value="F:biotin--[biotin carboxyl-carrier protein] ligase activity"/>
    <property type="evidence" value="ECO:0007669"/>
    <property type="project" value="InterPro"/>
</dbReference>
<evidence type="ECO:0000313" key="4">
    <source>
        <dbReference type="EMBL" id="KAJ3260107.1"/>
    </source>
</evidence>
<dbReference type="GO" id="GO:0005737">
    <property type="term" value="C:cytoplasm"/>
    <property type="evidence" value="ECO:0007669"/>
    <property type="project" value="TreeGrafter"/>
</dbReference>
<dbReference type="Pfam" id="PF02237">
    <property type="entry name" value="BPL_C"/>
    <property type="match status" value="1"/>
</dbReference>
<dbReference type="Gene3D" id="3.40.50.880">
    <property type="match status" value="1"/>
</dbReference>
<keyword evidence="2" id="KW-0436">Ligase</keyword>
<comment type="caution">
    <text evidence="4">The sequence shown here is derived from an EMBL/GenBank/DDBJ whole genome shotgun (WGS) entry which is preliminary data.</text>
</comment>
<dbReference type="InterPro" id="IPR029062">
    <property type="entry name" value="Class_I_gatase-like"/>
</dbReference>
<accession>A0AAD5Y773</accession>
<dbReference type="Proteomes" id="UP001210925">
    <property type="component" value="Unassembled WGS sequence"/>
</dbReference>
<dbReference type="Pfam" id="PF09825">
    <property type="entry name" value="BPL_N"/>
    <property type="match status" value="1"/>
</dbReference>